<proteinExistence type="predicted"/>
<name>A0ACC0IXR1_9ERIC</name>
<evidence type="ECO:0000313" key="1">
    <source>
        <dbReference type="EMBL" id="KAI8030704.1"/>
    </source>
</evidence>
<dbReference type="EMBL" id="CM045758">
    <property type="protein sequence ID" value="KAI8030704.1"/>
    <property type="molecule type" value="Genomic_DNA"/>
</dbReference>
<reference evidence="1 2" key="1">
    <citation type="journal article" date="2022" name="Plant J.">
        <title>Chromosome-level genome of Camellia lanceoleosa provides a valuable resource for understanding genome evolution and self-incompatibility.</title>
        <authorList>
            <person name="Gong W."/>
            <person name="Xiao S."/>
            <person name="Wang L."/>
            <person name="Liao Z."/>
            <person name="Chang Y."/>
            <person name="Mo W."/>
            <person name="Hu G."/>
            <person name="Li W."/>
            <person name="Zhao G."/>
            <person name="Zhu H."/>
            <person name="Hu X."/>
            <person name="Ji K."/>
            <person name="Xiang X."/>
            <person name="Song Q."/>
            <person name="Yuan D."/>
            <person name="Jin S."/>
            <person name="Zhang L."/>
        </authorList>
    </citation>
    <scope>NUCLEOTIDE SEQUENCE [LARGE SCALE GENOMIC DNA]</scope>
    <source>
        <strain evidence="1">SQ_2022a</strain>
    </source>
</reference>
<comment type="caution">
    <text evidence="1">The sequence shown here is derived from an EMBL/GenBank/DDBJ whole genome shotgun (WGS) entry which is preliminary data.</text>
</comment>
<organism evidence="1 2">
    <name type="scientific">Camellia lanceoleosa</name>
    <dbReference type="NCBI Taxonomy" id="1840588"/>
    <lineage>
        <taxon>Eukaryota</taxon>
        <taxon>Viridiplantae</taxon>
        <taxon>Streptophyta</taxon>
        <taxon>Embryophyta</taxon>
        <taxon>Tracheophyta</taxon>
        <taxon>Spermatophyta</taxon>
        <taxon>Magnoliopsida</taxon>
        <taxon>eudicotyledons</taxon>
        <taxon>Gunneridae</taxon>
        <taxon>Pentapetalae</taxon>
        <taxon>asterids</taxon>
        <taxon>Ericales</taxon>
        <taxon>Theaceae</taxon>
        <taxon>Camellia</taxon>
    </lineage>
</organism>
<protein>
    <submittedName>
        <fullName evidence="1">60S ribosomal protein L12-1</fullName>
    </submittedName>
</protein>
<accession>A0ACC0IXR1</accession>
<sequence length="187" mass="20295">MKPRSMAKDLKGTVKEILGTCVSVGCTVDGRNPKDLLQEIGDGDVENQSSCISHHINWSSCWLLPWEEEEEEKEKGRKMRGCRCWIWRWLVVSVRLRQWWPDSVAVAGYGKMGGGGVIKLVLAPTSFCAASDKAGVVADEAGAASMCADGASAAALCADRGERTTTGDERRTETANNGRRFTGLNNS</sequence>
<dbReference type="Proteomes" id="UP001060215">
    <property type="component" value="Chromosome 1"/>
</dbReference>
<keyword evidence="2" id="KW-1185">Reference proteome</keyword>
<keyword evidence="1" id="KW-0687">Ribonucleoprotein</keyword>
<gene>
    <name evidence="1" type="ORF">LOK49_LG01G00525</name>
</gene>
<evidence type="ECO:0000313" key="2">
    <source>
        <dbReference type="Proteomes" id="UP001060215"/>
    </source>
</evidence>
<keyword evidence="1" id="KW-0689">Ribosomal protein</keyword>